<evidence type="ECO:0000313" key="5">
    <source>
        <dbReference type="RefSeq" id="XP_022311701.1"/>
    </source>
</evidence>
<dbReference type="AlphaFoldDB" id="A0A8B8CAE2"/>
<dbReference type="PROSITE" id="PS01248">
    <property type="entry name" value="EGF_LAM_1"/>
    <property type="match status" value="2"/>
</dbReference>
<dbReference type="PANTHER" id="PTHR24043:SF8">
    <property type="entry name" value="EGF-LIKE DOMAIN-CONTAINING PROTEIN"/>
    <property type="match status" value="1"/>
</dbReference>
<dbReference type="Gene3D" id="2.170.300.10">
    <property type="entry name" value="Tie2 ligand-binding domain superfamily"/>
    <property type="match status" value="1"/>
</dbReference>
<keyword evidence="4" id="KW-1185">Reference proteome</keyword>
<dbReference type="RefSeq" id="XP_022311701.1">
    <property type="nucleotide sequence ID" value="XM_022455993.1"/>
</dbReference>
<dbReference type="Gene3D" id="2.10.25.10">
    <property type="entry name" value="Laminin"/>
    <property type="match status" value="1"/>
</dbReference>
<dbReference type="GO" id="GO:0005044">
    <property type="term" value="F:scavenger receptor activity"/>
    <property type="evidence" value="ECO:0007669"/>
    <property type="project" value="InterPro"/>
</dbReference>
<sequence length="427" mass="47028">MQCRQLWYNCSLLPDCSLCDIDNGTCLCDLQHYGPNCFWLCSPNCEKGCDISTGTCYNCIKGKYLESCTADCGAGCSSQCDRYSGNCTCRLGYKGLNCSECDLQYYGPNCSLECSPHCADGCDNETGICYSCIEGKFLESCTKACGAGCVFGCDRYTGTCTCKLGWRGNGCDECDLQYYGPNCSLECSPHCADGCDNETGICYSCIEGKFLESCTKACGAGCVFGCDRYTGTCTCKLGWRGNGCDECQSNYYGPNCSLECNPYCVDGCNDETGTCNKCIEGKFRESCTEACNPGCVFGCDRYRGNCTCKPGWTGGLCDVQNFEFFNISRSYAPVYILAAFLIISLLLIVFLVKRLFMKKYGVTETYLTPNHEEKRNESEYTSDLGVPIFSVYNSVVEDNFYQELGQLRSSQVSYEQLRQPSIGDENN</sequence>
<name>A0A8B8CAE2_CRAVI</name>
<dbReference type="Pfam" id="PF00053">
    <property type="entry name" value="EGF_laminin"/>
    <property type="match status" value="3"/>
</dbReference>
<evidence type="ECO:0000256" key="1">
    <source>
        <dbReference type="ARBA" id="ARBA00022536"/>
    </source>
</evidence>
<reference evidence="5" key="1">
    <citation type="submission" date="2025-08" db="UniProtKB">
        <authorList>
            <consortium name="RefSeq"/>
        </authorList>
    </citation>
    <scope>IDENTIFICATION</scope>
    <source>
        <tissue evidence="5">Whole sample</tissue>
    </source>
</reference>
<dbReference type="SMART" id="SM00261">
    <property type="entry name" value="FU"/>
    <property type="match status" value="4"/>
</dbReference>
<evidence type="ECO:0000313" key="4">
    <source>
        <dbReference type="Proteomes" id="UP000694844"/>
    </source>
</evidence>
<dbReference type="PANTHER" id="PTHR24043">
    <property type="entry name" value="SCAVENGER RECEPTOR CLASS F"/>
    <property type="match status" value="1"/>
</dbReference>
<dbReference type="PRINTS" id="PR00011">
    <property type="entry name" value="EGFLAMININ"/>
</dbReference>
<dbReference type="InterPro" id="IPR042635">
    <property type="entry name" value="MEGF10/SREC1/2-like"/>
</dbReference>
<dbReference type="KEGG" id="cvn:111116933"/>
<evidence type="ECO:0000256" key="2">
    <source>
        <dbReference type="SAM" id="Phobius"/>
    </source>
</evidence>
<dbReference type="InterPro" id="IPR000742">
    <property type="entry name" value="EGF"/>
</dbReference>
<keyword evidence="2" id="KW-1133">Transmembrane helix</keyword>
<organism evidence="4 5">
    <name type="scientific">Crassostrea virginica</name>
    <name type="common">Eastern oyster</name>
    <dbReference type="NCBI Taxonomy" id="6565"/>
    <lineage>
        <taxon>Eukaryota</taxon>
        <taxon>Metazoa</taxon>
        <taxon>Spiralia</taxon>
        <taxon>Lophotrochozoa</taxon>
        <taxon>Mollusca</taxon>
        <taxon>Bivalvia</taxon>
        <taxon>Autobranchia</taxon>
        <taxon>Pteriomorphia</taxon>
        <taxon>Ostreida</taxon>
        <taxon>Ostreoidea</taxon>
        <taxon>Ostreidae</taxon>
        <taxon>Crassostrea</taxon>
    </lineage>
</organism>
<feature type="transmembrane region" description="Helical" evidence="2">
    <location>
        <begin position="332"/>
        <end position="352"/>
    </location>
</feature>
<keyword evidence="2" id="KW-0472">Membrane</keyword>
<dbReference type="OrthoDB" id="6162548at2759"/>
<dbReference type="Proteomes" id="UP000694844">
    <property type="component" value="Chromosome 10"/>
</dbReference>
<gene>
    <name evidence="5" type="primary">LOC111116933</name>
</gene>
<feature type="domain" description="Laminin EGF-like" evidence="3">
    <location>
        <begin position="87"/>
        <end position="122"/>
    </location>
</feature>
<keyword evidence="2" id="KW-0812">Transmembrane</keyword>
<keyword evidence="1" id="KW-0245">EGF-like domain</keyword>
<dbReference type="InterPro" id="IPR002049">
    <property type="entry name" value="LE_dom"/>
</dbReference>
<dbReference type="InterPro" id="IPR006212">
    <property type="entry name" value="Furin_repeat"/>
</dbReference>
<dbReference type="GeneID" id="111116933"/>
<accession>A0A8B8CAE2</accession>
<feature type="domain" description="Laminin EGF-like" evidence="3">
    <location>
        <begin position="233"/>
        <end position="268"/>
    </location>
</feature>
<proteinExistence type="predicted"/>
<evidence type="ECO:0000259" key="3">
    <source>
        <dbReference type="PROSITE" id="PS01248"/>
    </source>
</evidence>
<dbReference type="SMART" id="SM00181">
    <property type="entry name" value="EGF"/>
    <property type="match status" value="8"/>
</dbReference>
<protein>
    <submittedName>
        <fullName evidence="5">Cell death abnormality protein 1-like isoform X1</fullName>
    </submittedName>
</protein>